<feature type="region of interest" description="Disordered" evidence="1">
    <location>
        <begin position="215"/>
        <end position="236"/>
    </location>
</feature>
<keyword evidence="4" id="KW-1185">Reference proteome</keyword>
<organism evidence="3 4">
    <name type="scientific">Alterisphingorhabdus coralli</name>
    <dbReference type="NCBI Taxonomy" id="3071408"/>
    <lineage>
        <taxon>Bacteria</taxon>
        <taxon>Pseudomonadati</taxon>
        <taxon>Pseudomonadota</taxon>
        <taxon>Alphaproteobacteria</taxon>
        <taxon>Sphingomonadales</taxon>
        <taxon>Sphingomonadaceae</taxon>
        <taxon>Alterisphingorhabdus (ex Yan et al. 2024)</taxon>
    </lineage>
</organism>
<dbReference type="Proteomes" id="UP001302429">
    <property type="component" value="Chromosome"/>
</dbReference>
<accession>A0AA97FBA6</accession>
<evidence type="ECO:0000259" key="2">
    <source>
        <dbReference type="Pfam" id="PF04296"/>
    </source>
</evidence>
<dbReference type="SUPFAM" id="SSF55315">
    <property type="entry name" value="L30e-like"/>
    <property type="match status" value="1"/>
</dbReference>
<dbReference type="RefSeq" id="WP_317084214.1">
    <property type="nucleotide sequence ID" value="NZ_CP136594.1"/>
</dbReference>
<dbReference type="Gene3D" id="3.30.1330.30">
    <property type="match status" value="1"/>
</dbReference>
<dbReference type="Pfam" id="PF04296">
    <property type="entry name" value="YlxR"/>
    <property type="match status" value="1"/>
</dbReference>
<dbReference type="SUPFAM" id="SSF64376">
    <property type="entry name" value="YlxR-like"/>
    <property type="match status" value="1"/>
</dbReference>
<evidence type="ECO:0000256" key="1">
    <source>
        <dbReference type="SAM" id="MobiDB-lite"/>
    </source>
</evidence>
<dbReference type="EMBL" id="CP136594">
    <property type="protein sequence ID" value="WOE76482.1"/>
    <property type="molecule type" value="Genomic_DNA"/>
</dbReference>
<evidence type="ECO:0000313" key="4">
    <source>
        <dbReference type="Proteomes" id="UP001302429"/>
    </source>
</evidence>
<dbReference type="InterPro" id="IPR007393">
    <property type="entry name" value="YlxR_dom"/>
</dbReference>
<dbReference type="PANTHER" id="PTHR34215">
    <property type="entry name" value="BLL0784 PROTEIN"/>
    <property type="match status" value="1"/>
</dbReference>
<dbReference type="PANTHER" id="PTHR34215:SF1">
    <property type="entry name" value="YLXR DOMAIN-CONTAINING PROTEIN"/>
    <property type="match status" value="1"/>
</dbReference>
<sequence length="236" mass="25135">MRKLPNETAQAPVRRCILTGERAENSALIRLALGPDNQVAPDVHARAPGRGAWVMPSATLIDNAVQGNRLVPALKRAYKVGEVDIGDNLVQRIDDALSRALLDRLGLEARGGSLLTGAQKVETAARSGEVVLLLHASDARDNGRASLDQAWRVGTGQEGSGKAGIILPLDRDALSVALGRENVVHIALTDDRAADRVRTIVFRLLQFRGMAVPAEGTASGGDASHDRKHEDIVMKG</sequence>
<name>A0AA97FBA6_9SPHN</name>
<dbReference type="Gene3D" id="3.30.1230.10">
    <property type="entry name" value="YlxR-like"/>
    <property type="match status" value="1"/>
</dbReference>
<proteinExistence type="predicted"/>
<feature type="domain" description="YlxR" evidence="2">
    <location>
        <begin position="14"/>
        <end position="79"/>
    </location>
</feature>
<dbReference type="KEGG" id="acoa:RB602_07150"/>
<dbReference type="AlphaFoldDB" id="A0AA97FBA6"/>
<dbReference type="InterPro" id="IPR035931">
    <property type="entry name" value="YlxR-like_sf"/>
</dbReference>
<dbReference type="InterPro" id="IPR037465">
    <property type="entry name" value="YlxR"/>
</dbReference>
<gene>
    <name evidence="3" type="ORF">RB602_07150</name>
</gene>
<feature type="compositionally biased region" description="Basic and acidic residues" evidence="1">
    <location>
        <begin position="223"/>
        <end position="236"/>
    </location>
</feature>
<evidence type="ECO:0000313" key="3">
    <source>
        <dbReference type="EMBL" id="WOE76482.1"/>
    </source>
</evidence>
<dbReference type="InterPro" id="IPR029064">
    <property type="entry name" value="Ribosomal_eL30-like_sf"/>
</dbReference>
<reference evidence="3 4" key="1">
    <citation type="submission" date="2023-10" db="EMBL/GenBank/DDBJ databases">
        <title>Complete genome sequence of a Sphingomonadaceae bacterium.</title>
        <authorList>
            <person name="Yan C."/>
        </authorList>
    </citation>
    <scope>NUCLEOTIDE SEQUENCE [LARGE SCALE GENOMIC DNA]</scope>
    <source>
        <strain evidence="3 4">SCSIO 66989</strain>
    </source>
</reference>
<protein>
    <submittedName>
        <fullName evidence="3">DUF448 domain-containing protein</fullName>
    </submittedName>
</protein>